<evidence type="ECO:0008006" key="3">
    <source>
        <dbReference type="Google" id="ProtNLM"/>
    </source>
</evidence>
<sequence length="193" mass="21142">MTAGPASRRLVLKTHTGVIELQRSAEELGFDSLGMLDRDPVRRTYTELAWEARDGVTVHYVEDEFADERFVVARGGTSDAREDVLDRFAEVVDVWSLDDLMYEVSAARYASGRARAVMRLGVGSPLTAVDSVVVRITHAATDPDPRVRKAAVWAMAYADWPEYGDALVYAAADHDLGIARAATTVLDRLGEAA</sequence>
<keyword evidence="2" id="KW-1185">Reference proteome</keyword>
<name>A0A841FM48_9ACTN</name>
<proteinExistence type="predicted"/>
<dbReference type="InterPro" id="IPR016024">
    <property type="entry name" value="ARM-type_fold"/>
</dbReference>
<organism evidence="1 2">
    <name type="scientific">Phytomonospora endophytica</name>
    <dbReference type="NCBI Taxonomy" id="714109"/>
    <lineage>
        <taxon>Bacteria</taxon>
        <taxon>Bacillati</taxon>
        <taxon>Actinomycetota</taxon>
        <taxon>Actinomycetes</taxon>
        <taxon>Micromonosporales</taxon>
        <taxon>Micromonosporaceae</taxon>
        <taxon>Phytomonospora</taxon>
    </lineage>
</organism>
<dbReference type="Gene3D" id="1.25.10.10">
    <property type="entry name" value="Leucine-rich Repeat Variant"/>
    <property type="match status" value="1"/>
</dbReference>
<dbReference type="SUPFAM" id="SSF48371">
    <property type="entry name" value="ARM repeat"/>
    <property type="match status" value="1"/>
</dbReference>
<comment type="caution">
    <text evidence="1">The sequence shown here is derived from an EMBL/GenBank/DDBJ whole genome shotgun (WGS) entry which is preliminary data.</text>
</comment>
<evidence type="ECO:0000313" key="2">
    <source>
        <dbReference type="Proteomes" id="UP000548476"/>
    </source>
</evidence>
<reference evidence="1 2" key="1">
    <citation type="submission" date="2020-08" db="EMBL/GenBank/DDBJ databases">
        <title>Genomic Encyclopedia of Type Strains, Phase IV (KMG-IV): sequencing the most valuable type-strain genomes for metagenomic binning, comparative biology and taxonomic classification.</title>
        <authorList>
            <person name="Goeker M."/>
        </authorList>
    </citation>
    <scope>NUCLEOTIDE SEQUENCE [LARGE SCALE GENOMIC DNA]</scope>
    <source>
        <strain evidence="1 2">YIM 65646</strain>
    </source>
</reference>
<gene>
    <name evidence="1" type="ORF">HNR73_006274</name>
</gene>
<protein>
    <recommendedName>
        <fullName evidence="3">HEAT repeat domain-containing protein</fullName>
    </recommendedName>
</protein>
<dbReference type="InterPro" id="IPR011989">
    <property type="entry name" value="ARM-like"/>
</dbReference>
<dbReference type="RefSeq" id="WP_184791188.1">
    <property type="nucleotide sequence ID" value="NZ_BONT01000009.1"/>
</dbReference>
<dbReference type="AlphaFoldDB" id="A0A841FM48"/>
<dbReference type="Proteomes" id="UP000548476">
    <property type="component" value="Unassembled WGS sequence"/>
</dbReference>
<evidence type="ECO:0000313" key="1">
    <source>
        <dbReference type="EMBL" id="MBB6038391.1"/>
    </source>
</evidence>
<dbReference type="EMBL" id="JACHGT010000016">
    <property type="protein sequence ID" value="MBB6038391.1"/>
    <property type="molecule type" value="Genomic_DNA"/>
</dbReference>
<accession>A0A841FM48</accession>